<comment type="caution">
    <text evidence="2">The sequence shown here is derived from an EMBL/GenBank/DDBJ whole genome shotgun (WGS) entry which is preliminary data.</text>
</comment>
<evidence type="ECO:0000313" key="2">
    <source>
        <dbReference type="EMBL" id="MED6245198.1"/>
    </source>
</evidence>
<name>A0ABU7B4L5_9TELE</name>
<proteinExistence type="predicted"/>
<reference evidence="2 3" key="1">
    <citation type="submission" date="2021-07" db="EMBL/GenBank/DDBJ databases">
        <authorList>
            <person name="Palmer J.M."/>
        </authorList>
    </citation>
    <scope>NUCLEOTIDE SEQUENCE [LARGE SCALE GENOMIC DNA]</scope>
    <source>
        <strain evidence="2 3">AT_MEX2019</strain>
        <tissue evidence="2">Muscle</tissue>
    </source>
</reference>
<feature type="region of interest" description="Disordered" evidence="1">
    <location>
        <begin position="18"/>
        <end position="62"/>
    </location>
</feature>
<feature type="compositionally biased region" description="Low complexity" evidence="1">
    <location>
        <begin position="21"/>
        <end position="36"/>
    </location>
</feature>
<sequence length="103" mass="11180">MCPDLVFKKMSLYPVLPPTPFSSASLLPSLSGPDALPGRRRLPASDRREAEAVRGVGGTSGGLSLLLSALPHSKTRQRLTGERPTPRQEAAFILQIARFLMRL</sequence>
<feature type="compositionally biased region" description="Basic and acidic residues" evidence="1">
    <location>
        <begin position="43"/>
        <end position="52"/>
    </location>
</feature>
<protein>
    <submittedName>
        <fullName evidence="2">Uncharacterized protein</fullName>
    </submittedName>
</protein>
<evidence type="ECO:0000256" key="1">
    <source>
        <dbReference type="SAM" id="MobiDB-lite"/>
    </source>
</evidence>
<keyword evidence="3" id="KW-1185">Reference proteome</keyword>
<dbReference type="EMBL" id="JAHUTI010040336">
    <property type="protein sequence ID" value="MED6245198.1"/>
    <property type="molecule type" value="Genomic_DNA"/>
</dbReference>
<dbReference type="Proteomes" id="UP001345963">
    <property type="component" value="Unassembled WGS sequence"/>
</dbReference>
<gene>
    <name evidence="2" type="ORF">ATANTOWER_032957</name>
</gene>
<accession>A0ABU7B4L5</accession>
<organism evidence="2 3">
    <name type="scientific">Ataeniobius toweri</name>
    <dbReference type="NCBI Taxonomy" id="208326"/>
    <lineage>
        <taxon>Eukaryota</taxon>
        <taxon>Metazoa</taxon>
        <taxon>Chordata</taxon>
        <taxon>Craniata</taxon>
        <taxon>Vertebrata</taxon>
        <taxon>Euteleostomi</taxon>
        <taxon>Actinopterygii</taxon>
        <taxon>Neopterygii</taxon>
        <taxon>Teleostei</taxon>
        <taxon>Neoteleostei</taxon>
        <taxon>Acanthomorphata</taxon>
        <taxon>Ovalentaria</taxon>
        <taxon>Atherinomorphae</taxon>
        <taxon>Cyprinodontiformes</taxon>
        <taxon>Goodeidae</taxon>
        <taxon>Ataeniobius</taxon>
    </lineage>
</organism>
<evidence type="ECO:0000313" key="3">
    <source>
        <dbReference type="Proteomes" id="UP001345963"/>
    </source>
</evidence>